<feature type="domain" description="Cadherin" evidence="14">
    <location>
        <begin position="372"/>
        <end position="482"/>
    </location>
</feature>
<evidence type="ECO:0000256" key="7">
    <source>
        <dbReference type="ARBA" id="ARBA00022989"/>
    </source>
</evidence>
<keyword evidence="5" id="KW-0677">Repeat</keyword>
<keyword evidence="7 12" id="KW-1133">Transmembrane helix</keyword>
<evidence type="ECO:0000256" key="9">
    <source>
        <dbReference type="ARBA" id="ARBA00023180"/>
    </source>
</evidence>
<name>Q95YK1_CIOSA</name>
<dbReference type="FunFam" id="2.60.40.60:FF:000423">
    <property type="entry name" value="putative protocadherin beta-18"/>
    <property type="match status" value="1"/>
</dbReference>
<dbReference type="PRINTS" id="PR00205">
    <property type="entry name" value="CADHERIN"/>
</dbReference>
<keyword evidence="4 13" id="KW-0732">Signal</keyword>
<dbReference type="CDD" id="cd11304">
    <property type="entry name" value="Cadherin_repeat"/>
    <property type="match status" value="6"/>
</dbReference>
<dbReference type="InterPro" id="IPR002126">
    <property type="entry name" value="Cadherin-like_dom"/>
</dbReference>
<dbReference type="FunFam" id="2.60.40.60:FF:000007">
    <property type="entry name" value="Protocadherin alpha 2"/>
    <property type="match status" value="1"/>
</dbReference>
<feature type="domain" description="Cadherin" evidence="14">
    <location>
        <begin position="258"/>
        <end position="365"/>
    </location>
</feature>
<feature type="domain" description="Cadherin" evidence="14">
    <location>
        <begin position="621"/>
        <end position="720"/>
    </location>
</feature>
<organism evidence="15">
    <name type="scientific">Ciona savignyi</name>
    <name type="common">Pacific transparent sea squirt</name>
    <dbReference type="NCBI Taxonomy" id="51511"/>
    <lineage>
        <taxon>Eukaryota</taxon>
        <taxon>Metazoa</taxon>
        <taxon>Chordata</taxon>
        <taxon>Tunicata</taxon>
        <taxon>Ascidiacea</taxon>
        <taxon>Phlebobranchia</taxon>
        <taxon>Cionidae</taxon>
        <taxon>Ciona</taxon>
    </lineage>
</organism>
<feature type="region of interest" description="Disordered" evidence="11">
    <location>
        <begin position="786"/>
        <end position="850"/>
    </location>
</feature>
<dbReference type="SMART" id="SM00112">
    <property type="entry name" value="CA"/>
    <property type="match status" value="6"/>
</dbReference>
<evidence type="ECO:0000256" key="8">
    <source>
        <dbReference type="ARBA" id="ARBA00023136"/>
    </source>
</evidence>
<comment type="subcellular location">
    <subcellularLocation>
        <location evidence="1">Cell membrane</location>
        <topology evidence="1">Single-pass type I membrane protein</topology>
    </subcellularLocation>
</comment>
<feature type="domain" description="Cadherin" evidence="14">
    <location>
        <begin position="147"/>
        <end position="257"/>
    </location>
</feature>
<dbReference type="AlphaFoldDB" id="Q95YK1"/>
<dbReference type="PANTHER" id="PTHR24028">
    <property type="entry name" value="CADHERIN-87A"/>
    <property type="match status" value="1"/>
</dbReference>
<evidence type="ECO:0000313" key="15">
    <source>
        <dbReference type="EMBL" id="BAB68353.1"/>
    </source>
</evidence>
<protein>
    <submittedName>
        <fullName evidence="15">Protocadherin</fullName>
    </submittedName>
</protein>
<dbReference type="Pfam" id="PF00028">
    <property type="entry name" value="Cadherin"/>
    <property type="match status" value="4"/>
</dbReference>
<feature type="domain" description="Cadherin" evidence="14">
    <location>
        <begin position="483"/>
        <end position="601"/>
    </location>
</feature>
<dbReference type="GO" id="GO:0005886">
    <property type="term" value="C:plasma membrane"/>
    <property type="evidence" value="ECO:0007669"/>
    <property type="project" value="UniProtKB-SubCell"/>
</dbReference>
<evidence type="ECO:0000256" key="5">
    <source>
        <dbReference type="ARBA" id="ARBA00022737"/>
    </source>
</evidence>
<evidence type="ECO:0000256" key="4">
    <source>
        <dbReference type="ARBA" id="ARBA00022729"/>
    </source>
</evidence>
<evidence type="ECO:0000256" key="3">
    <source>
        <dbReference type="ARBA" id="ARBA00022692"/>
    </source>
</evidence>
<keyword evidence="3 12" id="KW-0812">Transmembrane</keyword>
<accession>Q95YK1</accession>
<dbReference type="FunFam" id="2.60.40.60:FF:000521">
    <property type="entry name" value="Protocadherin 20"/>
    <property type="match status" value="1"/>
</dbReference>
<keyword evidence="9" id="KW-0325">Glycoprotein</keyword>
<dbReference type="GO" id="GO:0005509">
    <property type="term" value="F:calcium ion binding"/>
    <property type="evidence" value="ECO:0007669"/>
    <property type="project" value="UniProtKB-UniRule"/>
</dbReference>
<feature type="signal peptide" evidence="13">
    <location>
        <begin position="1"/>
        <end position="22"/>
    </location>
</feature>
<dbReference type="FunFam" id="2.60.40.60:FF:000380">
    <property type="entry name" value="putative protocadherin beta-18"/>
    <property type="match status" value="1"/>
</dbReference>
<feature type="domain" description="Cadherin" evidence="14">
    <location>
        <begin position="24"/>
        <end position="146"/>
    </location>
</feature>
<dbReference type="InterPro" id="IPR015919">
    <property type="entry name" value="Cadherin-like_sf"/>
</dbReference>
<feature type="compositionally biased region" description="Polar residues" evidence="11">
    <location>
        <begin position="791"/>
        <end position="834"/>
    </location>
</feature>
<dbReference type="PROSITE" id="PS00232">
    <property type="entry name" value="CADHERIN_1"/>
    <property type="match status" value="3"/>
</dbReference>
<sequence length="1177" mass="129074">MNVFVVTTAVTLLSIIVSQCNASNTVSLRVYIDENSRPKTVVADMTEIFGLLWKDRLDRNFKLLNQKFHSSSMFSPSARRHRPDAVDLGTSSGLITLRRRVDRETECGQAKECIIKVQAVMLPQRVFSLLNLEIVITDTNDNAPTFPHKPIIVNVSESVTVNDIINLDSFQARDLDSGNNSAITYTIAPSQPFGVNQYIDEAGRPHLQLIVTSELDYETKQVHHLTLYATDNGTPPLSNNVALRILVTDANDHSPVFAQSEFVKELKENQPPGFITRVHAVDRDSGNNGRVQYFLGDESEAVSHQLVTVDKDTGDVTLVQNLDRETHDGMRILIEARDSAPTNQRSSRMWLVLRIDDDNDNAPTINMNFIVDADGQTAYISEASPIGTYVAYVSASDADHGKNSEVDISIRTLVFGEPEYANTGHFVLAADGLIGTGLELDREIQNSYKVVVEARDAGDVPRSSFNNITVIILDENDNAPVFQKPVYPVTLSEADGVGTTVTTVSATDKDALFPPVWTKNKKKEIVPSMNGKVTYLIDSDDNTFSINAETGEITLVRPLDREGQSDWEVTIIARDGGSPYKESTCILKVVVSDVNDNRPLFINPAIDNSTAYATILRDDVITRIQAVDYDSPMFSKVEISLLSVDGLKSTQETDGVEPYSFFVLDRATGDLRLNMSTADLNDIVGSHVIVVKATDNGQPPLESRTSITIIVSDSLLPPSLMYHERTASSLVPGTAISTDFLIIVISLACATLILIVVIAAVVVKCKKDNKKIRTYNCRDAESENGWIARPTNVSPSQNDVNTNTWPKSNGSHDASSQVTENERVSNPSTINNKQGKIVSRRASDSSSTAPMSMCADVLITSRQDSATYNVTSSLIRPPSSLTTFSTEGKIAETRVIGLVHHLTHADGDSGRGDSDPDTGSYDVVNDIDYQPSFSYVGSDLQRNGGTETLDEMGSKCTDECRKFGHSDLCWMPSPSTGQYFPSTDSGVTRGSSYPQPTFTQANPGHDFQREYNRVLETIEETTPALESSIAYEYDPEVMRQNVRRSICLSRLASESRLLSQTSSEPEVYHSGVLSRQYGLWSDEYQLPVASVRPNSLSVSPAPSSGVANSHLSGNSSCPSTVFTHCDTDSKSSSSNSMLQKPLYLTVTSRAPYVKPENTSSMKETQKIISDIDRLLSE</sequence>
<reference evidence="15" key="1">
    <citation type="submission" date="2001-03" db="EMBL/GenBank/DDBJ databases">
        <title>Ciona savignyi genes.</title>
        <authorList>
            <person name="Imai K.S."/>
            <person name="Satoh N."/>
            <person name="Satou Y."/>
        </authorList>
    </citation>
    <scope>NUCLEOTIDE SEQUENCE</scope>
</reference>
<dbReference type="PROSITE" id="PS50268">
    <property type="entry name" value="CADHERIN_2"/>
    <property type="match status" value="6"/>
</dbReference>
<dbReference type="InterPro" id="IPR020894">
    <property type="entry name" value="Cadherin_CS"/>
</dbReference>
<evidence type="ECO:0000259" key="14">
    <source>
        <dbReference type="PROSITE" id="PS50268"/>
    </source>
</evidence>
<keyword evidence="2" id="KW-1003">Cell membrane</keyword>
<keyword evidence="8 12" id="KW-0472">Membrane</keyword>
<dbReference type="Gene3D" id="2.60.40.60">
    <property type="entry name" value="Cadherins"/>
    <property type="match status" value="6"/>
</dbReference>
<dbReference type="SUPFAM" id="SSF49313">
    <property type="entry name" value="Cadherin-like"/>
    <property type="match status" value="5"/>
</dbReference>
<evidence type="ECO:0000256" key="12">
    <source>
        <dbReference type="SAM" id="Phobius"/>
    </source>
</evidence>
<keyword evidence="6 10" id="KW-0106">Calcium</keyword>
<proteinExistence type="evidence at transcript level"/>
<feature type="transmembrane region" description="Helical" evidence="12">
    <location>
        <begin position="740"/>
        <end position="763"/>
    </location>
</feature>
<evidence type="ECO:0000256" key="10">
    <source>
        <dbReference type="PROSITE-ProRule" id="PRU00043"/>
    </source>
</evidence>
<evidence type="ECO:0000256" key="13">
    <source>
        <dbReference type="SAM" id="SignalP"/>
    </source>
</evidence>
<evidence type="ECO:0000256" key="1">
    <source>
        <dbReference type="ARBA" id="ARBA00004251"/>
    </source>
</evidence>
<dbReference type="FunFam" id="2.60.40.60:FF:000092">
    <property type="entry name" value="Protocadherin 8"/>
    <property type="match status" value="2"/>
</dbReference>
<evidence type="ECO:0000256" key="2">
    <source>
        <dbReference type="ARBA" id="ARBA00022475"/>
    </source>
</evidence>
<dbReference type="InterPro" id="IPR050174">
    <property type="entry name" value="Protocadherin/Cadherin-CA"/>
</dbReference>
<dbReference type="PANTHER" id="PTHR24028:SF328">
    <property type="entry name" value="CADHERIN-3"/>
    <property type="match status" value="1"/>
</dbReference>
<evidence type="ECO:0000256" key="11">
    <source>
        <dbReference type="SAM" id="MobiDB-lite"/>
    </source>
</evidence>
<dbReference type="GO" id="GO:0007156">
    <property type="term" value="P:homophilic cell adhesion via plasma membrane adhesion molecules"/>
    <property type="evidence" value="ECO:0007669"/>
    <property type="project" value="InterPro"/>
</dbReference>
<evidence type="ECO:0000256" key="6">
    <source>
        <dbReference type="ARBA" id="ARBA00022837"/>
    </source>
</evidence>
<feature type="chain" id="PRO_5004321371" evidence="13">
    <location>
        <begin position="23"/>
        <end position="1177"/>
    </location>
</feature>
<dbReference type="EMBL" id="AB057744">
    <property type="protein sequence ID" value="BAB68353.1"/>
    <property type="molecule type" value="mRNA"/>
</dbReference>